<name>A0ABQ5A3V4_9ASTR</name>
<dbReference type="Pfam" id="PF00078">
    <property type="entry name" value="RVT_1"/>
    <property type="match status" value="1"/>
</dbReference>
<dbReference type="Gene3D" id="3.10.10.10">
    <property type="entry name" value="HIV Type 1 Reverse Transcriptase, subunit A, domain 1"/>
    <property type="match status" value="1"/>
</dbReference>
<dbReference type="InterPro" id="IPR036397">
    <property type="entry name" value="RNaseH_sf"/>
</dbReference>
<dbReference type="InterPro" id="IPR012337">
    <property type="entry name" value="RNaseH-like_sf"/>
</dbReference>
<gene>
    <name evidence="2" type="ORF">Tco_0802746</name>
</gene>
<dbReference type="EMBL" id="BQNB010011836">
    <property type="protein sequence ID" value="GJS95778.1"/>
    <property type="molecule type" value="Genomic_DNA"/>
</dbReference>
<dbReference type="Proteomes" id="UP001151760">
    <property type="component" value="Unassembled WGS sequence"/>
</dbReference>
<proteinExistence type="predicted"/>
<reference evidence="2" key="1">
    <citation type="journal article" date="2022" name="Int. J. Mol. Sci.">
        <title>Draft Genome of Tanacetum Coccineum: Genomic Comparison of Closely Related Tanacetum-Family Plants.</title>
        <authorList>
            <person name="Yamashiro T."/>
            <person name="Shiraishi A."/>
            <person name="Nakayama K."/>
            <person name="Satake H."/>
        </authorList>
    </citation>
    <scope>NUCLEOTIDE SEQUENCE</scope>
</reference>
<dbReference type="CDD" id="cd01647">
    <property type="entry name" value="RT_LTR"/>
    <property type="match status" value="1"/>
</dbReference>
<reference evidence="2" key="2">
    <citation type="submission" date="2022-01" db="EMBL/GenBank/DDBJ databases">
        <authorList>
            <person name="Yamashiro T."/>
            <person name="Shiraishi A."/>
            <person name="Satake H."/>
            <person name="Nakayama K."/>
        </authorList>
    </citation>
    <scope>NUCLEOTIDE SEQUENCE</scope>
</reference>
<evidence type="ECO:0000313" key="3">
    <source>
        <dbReference type="Proteomes" id="UP001151760"/>
    </source>
</evidence>
<sequence length="427" mass="49182">MDWHHQNQWNASKQTQPTTIQSAILKVGILTDEAVCCGTLTRSSEKERKWKKQVNKELIIPKGGPFEFHIDLIPGATPVAKSPYRLAPSEMQELSEQLQEFQDKGFIRLIHSLWGAPVLFVKKKDGSLRMCIDCQGLNKLTIKNRYPLPRIDDLFDQLQGARYFSKMDLHSGYHQLRTKEDHKVHLNLVLELLKKERLYAKFSKYEFWLQEVHFLGHVVNHNGIHVDPSKIKAVKNWRASTTSSEIRSFLGLAGKANVVADALSRKERVKPKRVRATAMIHITDSSLAQHTHAIHEDYSMEKLARLYINEIIAQHGVPVSIILDRDGRFTSRFWQTLQKDLGTRLDMSTAYHPQTDGQSEHTIQTLEDMLRVCVINFGGSWDVPYAVELNFLYNKVTITSSCRAPFQALYERKCRSPLLWAEIKEIR</sequence>
<dbReference type="InterPro" id="IPR043502">
    <property type="entry name" value="DNA/RNA_pol_sf"/>
</dbReference>
<dbReference type="GO" id="GO:0003964">
    <property type="term" value="F:RNA-directed DNA polymerase activity"/>
    <property type="evidence" value="ECO:0007669"/>
    <property type="project" value="UniProtKB-KW"/>
</dbReference>
<evidence type="ECO:0000259" key="1">
    <source>
        <dbReference type="PROSITE" id="PS50994"/>
    </source>
</evidence>
<dbReference type="Gene3D" id="3.30.70.270">
    <property type="match status" value="2"/>
</dbReference>
<dbReference type="PANTHER" id="PTHR37984:SF5">
    <property type="entry name" value="PROTEIN NYNRIN-LIKE"/>
    <property type="match status" value="1"/>
</dbReference>
<dbReference type="SUPFAM" id="SSF56672">
    <property type="entry name" value="DNA/RNA polymerases"/>
    <property type="match status" value="1"/>
</dbReference>
<dbReference type="SUPFAM" id="SSF53098">
    <property type="entry name" value="Ribonuclease H-like"/>
    <property type="match status" value="1"/>
</dbReference>
<dbReference type="InterPro" id="IPR000477">
    <property type="entry name" value="RT_dom"/>
</dbReference>
<keyword evidence="2" id="KW-0548">Nucleotidyltransferase</keyword>
<protein>
    <submittedName>
        <fullName evidence="2">Reverse transcriptase domain-containing protein</fullName>
    </submittedName>
</protein>
<dbReference type="InterPro" id="IPR050951">
    <property type="entry name" value="Retrovirus_Pol_polyprotein"/>
</dbReference>
<keyword evidence="2" id="KW-0808">Transferase</keyword>
<dbReference type="InterPro" id="IPR001584">
    <property type="entry name" value="Integrase_cat-core"/>
</dbReference>
<dbReference type="PANTHER" id="PTHR37984">
    <property type="entry name" value="PROTEIN CBG26694"/>
    <property type="match status" value="1"/>
</dbReference>
<keyword evidence="2" id="KW-0695">RNA-directed DNA polymerase</keyword>
<organism evidence="2 3">
    <name type="scientific">Tanacetum coccineum</name>
    <dbReference type="NCBI Taxonomy" id="301880"/>
    <lineage>
        <taxon>Eukaryota</taxon>
        <taxon>Viridiplantae</taxon>
        <taxon>Streptophyta</taxon>
        <taxon>Embryophyta</taxon>
        <taxon>Tracheophyta</taxon>
        <taxon>Spermatophyta</taxon>
        <taxon>Magnoliopsida</taxon>
        <taxon>eudicotyledons</taxon>
        <taxon>Gunneridae</taxon>
        <taxon>Pentapetalae</taxon>
        <taxon>asterids</taxon>
        <taxon>campanulids</taxon>
        <taxon>Asterales</taxon>
        <taxon>Asteraceae</taxon>
        <taxon>Asteroideae</taxon>
        <taxon>Anthemideae</taxon>
        <taxon>Anthemidinae</taxon>
        <taxon>Tanacetum</taxon>
    </lineage>
</organism>
<comment type="caution">
    <text evidence="2">The sequence shown here is derived from an EMBL/GenBank/DDBJ whole genome shotgun (WGS) entry which is preliminary data.</text>
</comment>
<evidence type="ECO:0000313" key="2">
    <source>
        <dbReference type="EMBL" id="GJS95778.1"/>
    </source>
</evidence>
<accession>A0ABQ5A3V4</accession>
<dbReference type="PROSITE" id="PS50994">
    <property type="entry name" value="INTEGRASE"/>
    <property type="match status" value="1"/>
</dbReference>
<feature type="domain" description="Integrase catalytic" evidence="1">
    <location>
        <begin position="224"/>
        <end position="413"/>
    </location>
</feature>
<dbReference type="Gene3D" id="3.30.420.10">
    <property type="entry name" value="Ribonuclease H-like superfamily/Ribonuclease H"/>
    <property type="match status" value="1"/>
</dbReference>
<dbReference type="InterPro" id="IPR043128">
    <property type="entry name" value="Rev_trsase/Diguanyl_cyclase"/>
</dbReference>
<keyword evidence="3" id="KW-1185">Reference proteome</keyword>